<feature type="region of interest" description="Disordered" evidence="8">
    <location>
        <begin position="292"/>
        <end position="319"/>
    </location>
</feature>
<evidence type="ECO:0000256" key="8">
    <source>
        <dbReference type="SAM" id="MobiDB-lite"/>
    </source>
</evidence>
<keyword evidence="2" id="KW-0677">Repeat</keyword>
<feature type="region of interest" description="Disordered" evidence="8">
    <location>
        <begin position="1"/>
        <end position="37"/>
    </location>
</feature>
<dbReference type="PROSITE" id="PS50090">
    <property type="entry name" value="MYB_LIKE"/>
    <property type="match status" value="2"/>
</dbReference>
<evidence type="ECO:0000256" key="5">
    <source>
        <dbReference type="ARBA" id="ARBA00023163"/>
    </source>
</evidence>
<dbReference type="AlphaFoldDB" id="A0A6J1DZ47"/>
<dbReference type="KEGG" id="mcha:111025607"/>
<feature type="compositionally biased region" description="Acidic residues" evidence="8">
    <location>
        <begin position="451"/>
        <end position="480"/>
    </location>
</feature>
<evidence type="ECO:0000256" key="6">
    <source>
        <dbReference type="ARBA" id="ARBA00023242"/>
    </source>
</evidence>
<gene>
    <name evidence="11 12" type="primary">LOC111025607</name>
</gene>
<keyword evidence="7" id="KW-0175">Coiled coil</keyword>
<evidence type="ECO:0000256" key="7">
    <source>
        <dbReference type="SAM" id="Coils"/>
    </source>
</evidence>
<sequence>MLENSASPENSAAAAEEDAAGGSVGLAEEADRSWAGNRWPREETMALLKVRSSMDTAFRDASLKAPLWEEVSRNLAELGYNRSAKKCKEKFENIYKYHKRTKDSRSGKANGKNYRYFEQLEALDNHPLLPSQADSMEEMPRIIPNNIVHNAIPCSVVNPGSNFVDTTTTSISTSATSCSSKESGGTMKKKRKFVEFFERLMNEVIEKQEKLQKKFVEALEKCEQERLAREEEWKMQELARIKKERERLNHERSIAAAKDAAVLSFLKMFSEQVGAVQFPESSILMEHFMDKQDDGNVDRNTSNQENSNNGNSNQISSSRWPKEEIDALIQLRTNLQMKYQENGPKGPLWEEISLAMKKLGYDRNAKRCKEKWENINKYFKRVKESNKKRPEDSKTCPYFQQLDALYKEKSKKVANTTNNNSANPNYELKPEELLMHMMGGQEECHQQPESATDDGEPENADQNQEDEREEDEEENEDEDYQIVANNNSNQMAVAS</sequence>
<dbReference type="GeneID" id="111025607"/>
<dbReference type="PANTHER" id="PTHR21654:SF14">
    <property type="entry name" value="TRIHELIX TRANSCRIPTION FACTOR GTL1-LIKE"/>
    <property type="match status" value="1"/>
</dbReference>
<comment type="subcellular location">
    <subcellularLocation>
        <location evidence="1">Nucleus</location>
    </subcellularLocation>
</comment>
<dbReference type="Pfam" id="PF13837">
    <property type="entry name" value="Myb_DNA-bind_4"/>
    <property type="match status" value="2"/>
</dbReference>
<feature type="compositionally biased region" description="Low complexity" evidence="8">
    <location>
        <begin position="300"/>
        <end position="318"/>
    </location>
</feature>
<keyword evidence="3" id="KW-0805">Transcription regulation</keyword>
<keyword evidence="10" id="KW-1185">Reference proteome</keyword>
<dbReference type="SMART" id="SM00717">
    <property type="entry name" value="SANT"/>
    <property type="match status" value="2"/>
</dbReference>
<dbReference type="GO" id="GO:0003677">
    <property type="term" value="F:DNA binding"/>
    <property type="evidence" value="ECO:0007669"/>
    <property type="project" value="UniProtKB-KW"/>
</dbReference>
<dbReference type="FunFam" id="1.10.10.60:FF:000061">
    <property type="entry name" value="Trihelix transcription factor GT-2"/>
    <property type="match status" value="1"/>
</dbReference>
<evidence type="ECO:0000313" key="10">
    <source>
        <dbReference type="Proteomes" id="UP000504603"/>
    </source>
</evidence>
<evidence type="ECO:0000313" key="12">
    <source>
        <dbReference type="RefSeq" id="XP_022159188.1"/>
    </source>
</evidence>
<dbReference type="PANTHER" id="PTHR21654">
    <property type="entry name" value="FI21293P1"/>
    <property type="match status" value="1"/>
</dbReference>
<dbReference type="FunFam" id="1.10.10.60:FF:000092">
    <property type="entry name" value="Trihelix transcription factor GT-2"/>
    <property type="match status" value="1"/>
</dbReference>
<organism evidence="10 11">
    <name type="scientific">Momordica charantia</name>
    <name type="common">Bitter gourd</name>
    <name type="synonym">Balsam pear</name>
    <dbReference type="NCBI Taxonomy" id="3673"/>
    <lineage>
        <taxon>Eukaryota</taxon>
        <taxon>Viridiplantae</taxon>
        <taxon>Streptophyta</taxon>
        <taxon>Embryophyta</taxon>
        <taxon>Tracheophyta</taxon>
        <taxon>Spermatophyta</taxon>
        <taxon>Magnoliopsida</taxon>
        <taxon>eudicotyledons</taxon>
        <taxon>Gunneridae</taxon>
        <taxon>Pentapetalae</taxon>
        <taxon>rosids</taxon>
        <taxon>fabids</taxon>
        <taxon>Cucurbitales</taxon>
        <taxon>Cucurbitaceae</taxon>
        <taxon>Momordiceae</taxon>
        <taxon>Momordica</taxon>
    </lineage>
</organism>
<evidence type="ECO:0000256" key="4">
    <source>
        <dbReference type="ARBA" id="ARBA00023125"/>
    </source>
</evidence>
<dbReference type="RefSeq" id="XP_022159188.1">
    <property type="nucleotide sequence ID" value="XM_022303496.1"/>
</dbReference>
<feature type="compositionally biased region" description="Polar residues" evidence="8">
    <location>
        <begin position="483"/>
        <end position="495"/>
    </location>
</feature>
<evidence type="ECO:0000256" key="3">
    <source>
        <dbReference type="ARBA" id="ARBA00023015"/>
    </source>
</evidence>
<evidence type="ECO:0000313" key="11">
    <source>
        <dbReference type="RefSeq" id="XP_022159187.1"/>
    </source>
</evidence>
<dbReference type="GO" id="GO:0005634">
    <property type="term" value="C:nucleus"/>
    <property type="evidence" value="ECO:0007669"/>
    <property type="project" value="UniProtKB-SubCell"/>
</dbReference>
<feature type="region of interest" description="Disordered" evidence="8">
    <location>
        <begin position="439"/>
        <end position="495"/>
    </location>
</feature>
<reference evidence="11 12" key="1">
    <citation type="submission" date="2025-04" db="UniProtKB">
        <authorList>
            <consortium name="RefSeq"/>
        </authorList>
    </citation>
    <scope>IDENTIFICATION</scope>
    <source>
        <strain evidence="11 12">OHB3-1</strain>
    </source>
</reference>
<keyword evidence="5" id="KW-0804">Transcription</keyword>
<dbReference type="OrthoDB" id="691673at2759"/>
<feature type="domain" description="Myb-like" evidence="9">
    <location>
        <begin position="37"/>
        <end position="95"/>
    </location>
</feature>
<accession>A0A6J1DZ47</accession>
<dbReference type="InterPro" id="IPR044822">
    <property type="entry name" value="Myb_DNA-bind_4"/>
</dbReference>
<feature type="domain" description="Myb-like" evidence="9">
    <location>
        <begin position="312"/>
        <end position="376"/>
    </location>
</feature>
<dbReference type="GO" id="GO:0006355">
    <property type="term" value="P:regulation of DNA-templated transcription"/>
    <property type="evidence" value="ECO:0007669"/>
    <property type="project" value="UniProtKB-ARBA"/>
</dbReference>
<dbReference type="Gene3D" id="1.10.10.60">
    <property type="entry name" value="Homeodomain-like"/>
    <property type="match status" value="2"/>
</dbReference>
<name>A0A6J1DZ47_MOMCH</name>
<dbReference type="RefSeq" id="XP_022159187.1">
    <property type="nucleotide sequence ID" value="XM_022303495.1"/>
</dbReference>
<evidence type="ECO:0000256" key="2">
    <source>
        <dbReference type="ARBA" id="ARBA00022737"/>
    </source>
</evidence>
<feature type="compositionally biased region" description="Low complexity" evidence="8">
    <location>
        <begin position="1"/>
        <end position="14"/>
    </location>
</feature>
<dbReference type="InterPro" id="IPR001005">
    <property type="entry name" value="SANT/Myb"/>
</dbReference>
<keyword evidence="6" id="KW-0539">Nucleus</keyword>
<evidence type="ECO:0000259" key="9">
    <source>
        <dbReference type="PROSITE" id="PS50090"/>
    </source>
</evidence>
<evidence type="ECO:0000256" key="1">
    <source>
        <dbReference type="ARBA" id="ARBA00004123"/>
    </source>
</evidence>
<keyword evidence="4" id="KW-0238">DNA-binding</keyword>
<feature type="coiled-coil region" evidence="7">
    <location>
        <begin position="194"/>
        <end position="258"/>
    </location>
</feature>
<dbReference type="Proteomes" id="UP000504603">
    <property type="component" value="Unplaced"/>
</dbReference>
<proteinExistence type="predicted"/>
<protein>
    <submittedName>
        <fullName evidence="11 12">Trihelix transcription factor GTL1-like</fullName>
    </submittedName>
</protein>
<dbReference type="CDD" id="cd12203">
    <property type="entry name" value="GT1"/>
    <property type="match status" value="2"/>
</dbReference>